<protein>
    <submittedName>
        <fullName evidence="2">Uncharacterized protein</fullName>
    </submittedName>
</protein>
<proteinExistence type="predicted"/>
<organism evidence="2 3">
    <name type="scientific">Enterobacter agglomerans</name>
    <name type="common">Erwinia herbicola</name>
    <name type="synonym">Pantoea agglomerans</name>
    <dbReference type="NCBI Taxonomy" id="549"/>
    <lineage>
        <taxon>Bacteria</taxon>
        <taxon>Pseudomonadati</taxon>
        <taxon>Pseudomonadota</taxon>
        <taxon>Gammaproteobacteria</taxon>
        <taxon>Enterobacterales</taxon>
        <taxon>Erwiniaceae</taxon>
        <taxon>Pantoea</taxon>
        <taxon>Pantoea agglomerans group</taxon>
    </lineage>
</organism>
<evidence type="ECO:0000313" key="2">
    <source>
        <dbReference type="EMBL" id="CAH6343898.1"/>
    </source>
</evidence>
<feature type="compositionally biased region" description="Low complexity" evidence="1">
    <location>
        <begin position="38"/>
        <end position="52"/>
    </location>
</feature>
<dbReference type="EMBL" id="OW970315">
    <property type="protein sequence ID" value="CAH6343898.1"/>
    <property type="molecule type" value="Genomic_DNA"/>
</dbReference>
<dbReference type="AlphaFoldDB" id="A0AAN2K7Z1"/>
<feature type="region of interest" description="Disordered" evidence="1">
    <location>
        <begin position="36"/>
        <end position="56"/>
    </location>
</feature>
<reference evidence="2" key="1">
    <citation type="submission" date="2022-05" db="EMBL/GenBank/DDBJ databases">
        <authorList>
            <person name="Pothier F. J."/>
        </authorList>
    </citation>
    <scope>NUCLEOTIDE SEQUENCE</scope>
    <source>
        <strain evidence="2">DAPP-PG734</strain>
    </source>
</reference>
<evidence type="ECO:0000313" key="3">
    <source>
        <dbReference type="Proteomes" id="UP001158961"/>
    </source>
</evidence>
<name>A0AAN2K7Z1_ENTAG</name>
<sequence>MQHGLAIPGSDALLLSCATSSLKLLHGFLISNTRPALGSESGSSVERSSQGEKAPGAFLNHPVRFLRDRTRQLHCECSTFQRAIPSFIFALSPWFNCDDAVKSPGLARLKSEASGPGMARPINRDVRFLRDRTRQPGRPHPCNSPVYDRSLRPTTQRLCTHSEARITSAPAIKPGQCGFSCQIARFTSSPAGTCMLFIMPSVPASTWVAP</sequence>
<accession>A0AAN2K7Z1</accession>
<evidence type="ECO:0000256" key="1">
    <source>
        <dbReference type="SAM" id="MobiDB-lite"/>
    </source>
</evidence>
<dbReference type="Proteomes" id="UP001158961">
    <property type="component" value="Chromosome"/>
</dbReference>
<gene>
    <name evidence="2" type="ORF">DAPPPG734_20300</name>
</gene>